<keyword evidence="4" id="KW-0067">ATP-binding</keyword>
<dbReference type="PANTHER" id="PTHR43764">
    <property type="entry name" value="MOLYBDENUM COFACTOR BIOSYNTHESIS"/>
    <property type="match status" value="1"/>
</dbReference>
<feature type="domain" description="MoaB/Mog" evidence="6">
    <location>
        <begin position="9"/>
        <end position="156"/>
    </location>
</feature>
<keyword evidence="5" id="KW-0501">Molybdenum cofactor biosynthesis</keyword>
<dbReference type="SMART" id="SM00852">
    <property type="entry name" value="MoCF_biosynth"/>
    <property type="match status" value="1"/>
</dbReference>
<dbReference type="InterPro" id="IPR001453">
    <property type="entry name" value="MoaB/Mog_dom"/>
</dbReference>
<evidence type="ECO:0000256" key="4">
    <source>
        <dbReference type="ARBA" id="ARBA00022840"/>
    </source>
</evidence>
<name>A0A3B0UXN4_9ZZZZ</name>
<dbReference type="PROSITE" id="PS01078">
    <property type="entry name" value="MOCF_BIOSYNTHESIS_1"/>
    <property type="match status" value="1"/>
</dbReference>
<dbReference type="CDD" id="cd00886">
    <property type="entry name" value="MogA_MoaB"/>
    <property type="match status" value="1"/>
</dbReference>
<dbReference type="NCBIfam" id="NF006932">
    <property type="entry name" value="PRK09417.1"/>
    <property type="match status" value="1"/>
</dbReference>
<evidence type="ECO:0000313" key="7">
    <source>
        <dbReference type="EMBL" id="VAW35641.1"/>
    </source>
</evidence>
<dbReference type="FunFam" id="3.40.980.10:FF:000005">
    <property type="entry name" value="Molybdopterin biosynthesis mog protein"/>
    <property type="match status" value="1"/>
</dbReference>
<dbReference type="Pfam" id="PF00994">
    <property type="entry name" value="MoCF_biosynth"/>
    <property type="match status" value="1"/>
</dbReference>
<comment type="pathway">
    <text evidence="1">Cofactor biosynthesis; molybdopterin biosynthesis.</text>
</comment>
<dbReference type="GO" id="GO:0005524">
    <property type="term" value="F:ATP binding"/>
    <property type="evidence" value="ECO:0007669"/>
    <property type="project" value="UniProtKB-KW"/>
</dbReference>
<organism evidence="7">
    <name type="scientific">hydrothermal vent metagenome</name>
    <dbReference type="NCBI Taxonomy" id="652676"/>
    <lineage>
        <taxon>unclassified sequences</taxon>
        <taxon>metagenomes</taxon>
        <taxon>ecological metagenomes</taxon>
    </lineage>
</organism>
<evidence type="ECO:0000256" key="5">
    <source>
        <dbReference type="ARBA" id="ARBA00023150"/>
    </source>
</evidence>
<keyword evidence="2 7" id="KW-0808">Transferase</keyword>
<dbReference type="SUPFAM" id="SSF53218">
    <property type="entry name" value="Molybdenum cofactor biosynthesis proteins"/>
    <property type="match status" value="1"/>
</dbReference>
<dbReference type="GO" id="GO:0006777">
    <property type="term" value="P:Mo-molybdopterin cofactor biosynthetic process"/>
    <property type="evidence" value="ECO:0007669"/>
    <property type="project" value="UniProtKB-KW"/>
</dbReference>
<evidence type="ECO:0000259" key="6">
    <source>
        <dbReference type="SMART" id="SM00852"/>
    </source>
</evidence>
<dbReference type="AlphaFoldDB" id="A0A3B0UXN4"/>
<sequence length="181" mass="19333">MNNNTLKIGIVTVSDRASRGEYEDKGGPAVVKELEEAIISAWEPVLRIVPDERSVIEEALIELADREGCPLVITTGGTGPAPRDVTPDATQGVATRELPGFGEEMRAISLKKGIPTAILSRQCAVLRNSTLIINLPGKPSAIAECLEAVLPAIPDCIELTGGPVIETNPDKVRQFHPHRGN</sequence>
<proteinExistence type="predicted"/>
<dbReference type="InterPro" id="IPR036425">
    <property type="entry name" value="MoaB/Mog-like_dom_sf"/>
</dbReference>
<evidence type="ECO:0000256" key="1">
    <source>
        <dbReference type="ARBA" id="ARBA00005046"/>
    </source>
</evidence>
<dbReference type="EMBL" id="UOEZ01000033">
    <property type="protein sequence ID" value="VAW35641.1"/>
    <property type="molecule type" value="Genomic_DNA"/>
</dbReference>
<dbReference type="InterPro" id="IPR051920">
    <property type="entry name" value="MPT_Adenylyltrnsfr/MoaC-Rel"/>
</dbReference>
<keyword evidence="7" id="KW-0548">Nucleotidyltransferase</keyword>
<dbReference type="PANTHER" id="PTHR43764:SF1">
    <property type="entry name" value="MOLYBDOPTERIN MOLYBDOTRANSFERASE"/>
    <property type="match status" value="1"/>
</dbReference>
<dbReference type="Gene3D" id="3.40.980.10">
    <property type="entry name" value="MoaB/Mog-like domain"/>
    <property type="match status" value="1"/>
</dbReference>
<accession>A0A3B0UXN4</accession>
<dbReference type="EC" id="2.7.7.75" evidence="7"/>
<dbReference type="InterPro" id="IPR008284">
    <property type="entry name" value="MoCF_biosynth_CS"/>
</dbReference>
<reference evidence="7" key="1">
    <citation type="submission" date="2018-06" db="EMBL/GenBank/DDBJ databases">
        <authorList>
            <person name="Zhirakovskaya E."/>
        </authorList>
    </citation>
    <scope>NUCLEOTIDE SEQUENCE</scope>
</reference>
<evidence type="ECO:0000256" key="3">
    <source>
        <dbReference type="ARBA" id="ARBA00022741"/>
    </source>
</evidence>
<keyword evidence="3" id="KW-0547">Nucleotide-binding</keyword>
<gene>
    <name evidence="7" type="ORF">MNBD_DELTA02-1139</name>
</gene>
<dbReference type="NCBIfam" id="TIGR00177">
    <property type="entry name" value="molyb_syn"/>
    <property type="match status" value="1"/>
</dbReference>
<evidence type="ECO:0000256" key="2">
    <source>
        <dbReference type="ARBA" id="ARBA00022679"/>
    </source>
</evidence>
<protein>
    <submittedName>
        <fullName evidence="7">Molybdopterin adenylyltransferase</fullName>
        <ecNumber evidence="7">2.7.7.75</ecNumber>
    </submittedName>
</protein>
<dbReference type="GO" id="GO:0061598">
    <property type="term" value="F:molybdopterin adenylyltransferase activity"/>
    <property type="evidence" value="ECO:0007669"/>
    <property type="project" value="UniProtKB-EC"/>
</dbReference>